<dbReference type="InterPro" id="IPR000524">
    <property type="entry name" value="Tscrpt_reg_HTH_GntR"/>
</dbReference>
<dbReference type="GO" id="GO:0003700">
    <property type="term" value="F:DNA-binding transcription factor activity"/>
    <property type="evidence" value="ECO:0007669"/>
    <property type="project" value="InterPro"/>
</dbReference>
<dbReference type="SUPFAM" id="SSF48008">
    <property type="entry name" value="GntR ligand-binding domain-like"/>
    <property type="match status" value="1"/>
</dbReference>
<dbReference type="Proteomes" id="UP000323946">
    <property type="component" value="Unassembled WGS sequence"/>
</dbReference>
<evidence type="ECO:0000259" key="4">
    <source>
        <dbReference type="PROSITE" id="PS50949"/>
    </source>
</evidence>
<protein>
    <submittedName>
        <fullName evidence="5">GntR family transcriptional regulator</fullName>
    </submittedName>
</protein>
<dbReference type="InterPro" id="IPR008920">
    <property type="entry name" value="TF_FadR/GntR_C"/>
</dbReference>
<accession>A0A5M7BKM0</accession>
<dbReference type="PROSITE" id="PS50949">
    <property type="entry name" value="HTH_GNTR"/>
    <property type="match status" value="1"/>
</dbReference>
<dbReference type="GO" id="GO:0003677">
    <property type="term" value="F:DNA binding"/>
    <property type="evidence" value="ECO:0007669"/>
    <property type="project" value="UniProtKB-KW"/>
</dbReference>
<evidence type="ECO:0000256" key="2">
    <source>
        <dbReference type="ARBA" id="ARBA00023125"/>
    </source>
</evidence>
<comment type="caution">
    <text evidence="5">The sequence shown here is derived from an EMBL/GenBank/DDBJ whole genome shotgun (WGS) entry which is preliminary data.</text>
</comment>
<dbReference type="Pfam" id="PF00392">
    <property type="entry name" value="GntR"/>
    <property type="match status" value="1"/>
</dbReference>
<evidence type="ECO:0000313" key="5">
    <source>
        <dbReference type="EMBL" id="KAA5828687.1"/>
    </source>
</evidence>
<keyword evidence="1" id="KW-0805">Transcription regulation</keyword>
<reference evidence="5 6" key="1">
    <citation type="submission" date="2019-09" db="EMBL/GenBank/DDBJ databases">
        <title>Draft genome sequence of the thermophilic Saccharopolyspora hirsuta VKM Ac-666T.</title>
        <authorList>
            <person name="Lobastova T.G."/>
            <person name="Fokina V."/>
            <person name="Bragin E.Y."/>
            <person name="Shtratnikova V.Y."/>
            <person name="Starodumova I.P."/>
            <person name="Tarlachkov S.V."/>
            <person name="Donova M.V."/>
        </authorList>
    </citation>
    <scope>NUCLEOTIDE SEQUENCE [LARGE SCALE GENOMIC DNA]</scope>
    <source>
        <strain evidence="5 6">VKM Ac-666</strain>
    </source>
</reference>
<dbReference type="CDD" id="cd07377">
    <property type="entry name" value="WHTH_GntR"/>
    <property type="match status" value="1"/>
</dbReference>
<dbReference type="OrthoDB" id="5243844at2"/>
<name>A0A5M7BKM0_SACHI</name>
<evidence type="ECO:0000256" key="3">
    <source>
        <dbReference type="ARBA" id="ARBA00023163"/>
    </source>
</evidence>
<dbReference type="SMART" id="SM00345">
    <property type="entry name" value="HTH_GNTR"/>
    <property type="match status" value="1"/>
</dbReference>
<dbReference type="Gene3D" id="1.20.120.530">
    <property type="entry name" value="GntR ligand-binding domain-like"/>
    <property type="match status" value="1"/>
</dbReference>
<proteinExistence type="predicted"/>
<dbReference type="InterPro" id="IPR011711">
    <property type="entry name" value="GntR_C"/>
</dbReference>
<dbReference type="AlphaFoldDB" id="A0A5M7BKM0"/>
<feature type="domain" description="HTH gntR-type" evidence="4">
    <location>
        <begin position="50"/>
        <end position="117"/>
    </location>
</feature>
<keyword evidence="2" id="KW-0238">DNA-binding</keyword>
<organism evidence="5 6">
    <name type="scientific">Saccharopolyspora hirsuta</name>
    <dbReference type="NCBI Taxonomy" id="1837"/>
    <lineage>
        <taxon>Bacteria</taxon>
        <taxon>Bacillati</taxon>
        <taxon>Actinomycetota</taxon>
        <taxon>Actinomycetes</taxon>
        <taxon>Pseudonocardiales</taxon>
        <taxon>Pseudonocardiaceae</taxon>
        <taxon>Saccharopolyspora</taxon>
    </lineage>
</organism>
<dbReference type="SUPFAM" id="SSF46785">
    <property type="entry name" value="Winged helix' DNA-binding domain"/>
    <property type="match status" value="1"/>
</dbReference>
<sequence>MRTVNAAALPTVNSRPSFVRRWIRVGASDEPGRRDPVSLDVPALAGVDRQTLREQSLHKLREAISSGQLAPGTRLIETELSEALSVSRGTLREALRHLVQEGLVVADERGRLLVRALTPAEVRDIFAVRGALESLAAETLCAAPDRATIVEQLRTAVDRLRSPDQPMSDLVEADLAFHRRLCELTGNETLVQSWQHLSGLTRATIVRSGPEQALRNMDWQRHTPIVEAIEAGDAERAREVVRSHMQESAERIVAILAD</sequence>
<evidence type="ECO:0000313" key="6">
    <source>
        <dbReference type="Proteomes" id="UP000323946"/>
    </source>
</evidence>
<dbReference type="EMBL" id="VWPH01000014">
    <property type="protein sequence ID" value="KAA5828687.1"/>
    <property type="molecule type" value="Genomic_DNA"/>
</dbReference>
<dbReference type="Gene3D" id="1.10.10.10">
    <property type="entry name" value="Winged helix-like DNA-binding domain superfamily/Winged helix DNA-binding domain"/>
    <property type="match status" value="1"/>
</dbReference>
<gene>
    <name evidence="5" type="ORF">F1721_26975</name>
</gene>
<dbReference type="PANTHER" id="PTHR43537:SF45">
    <property type="entry name" value="GNTR FAMILY REGULATORY PROTEIN"/>
    <property type="match status" value="1"/>
</dbReference>
<keyword evidence="6" id="KW-1185">Reference proteome</keyword>
<dbReference type="InterPro" id="IPR036390">
    <property type="entry name" value="WH_DNA-bd_sf"/>
</dbReference>
<dbReference type="SMART" id="SM00895">
    <property type="entry name" value="FCD"/>
    <property type="match status" value="1"/>
</dbReference>
<dbReference type="Pfam" id="PF07729">
    <property type="entry name" value="FCD"/>
    <property type="match status" value="1"/>
</dbReference>
<dbReference type="PANTHER" id="PTHR43537">
    <property type="entry name" value="TRANSCRIPTIONAL REGULATOR, GNTR FAMILY"/>
    <property type="match status" value="1"/>
</dbReference>
<keyword evidence="3" id="KW-0804">Transcription</keyword>
<dbReference type="InterPro" id="IPR036388">
    <property type="entry name" value="WH-like_DNA-bd_sf"/>
</dbReference>
<dbReference type="PRINTS" id="PR00035">
    <property type="entry name" value="HTHGNTR"/>
</dbReference>
<evidence type="ECO:0000256" key="1">
    <source>
        <dbReference type="ARBA" id="ARBA00023015"/>
    </source>
</evidence>